<evidence type="ECO:0000256" key="4">
    <source>
        <dbReference type="ARBA" id="ARBA00022764"/>
    </source>
</evidence>
<dbReference type="PROSITE" id="PS51318">
    <property type="entry name" value="TAT"/>
    <property type="match status" value="1"/>
</dbReference>
<protein>
    <submittedName>
        <fullName evidence="7">Glucans biosynthesis protein</fullName>
    </submittedName>
</protein>
<name>A0A327YQT0_9RHOB</name>
<dbReference type="PANTHER" id="PTHR30504:SF2">
    <property type="entry name" value="GLUCANS BIOSYNTHESIS PROTEIN G"/>
    <property type="match status" value="1"/>
</dbReference>
<dbReference type="SUPFAM" id="SSF74650">
    <property type="entry name" value="Galactose mutarotase-like"/>
    <property type="match status" value="1"/>
</dbReference>
<gene>
    <name evidence="7" type="ORF">ATI53_100249</name>
</gene>
<comment type="caution">
    <text evidence="7">The sequence shown here is derived from an EMBL/GenBank/DDBJ whole genome shotgun (WGS) entry which is preliminary data.</text>
</comment>
<dbReference type="SUPFAM" id="SSF81296">
    <property type="entry name" value="E set domains"/>
    <property type="match status" value="1"/>
</dbReference>
<dbReference type="PIRSF" id="PIRSF006281">
    <property type="entry name" value="MdoG"/>
    <property type="match status" value="1"/>
</dbReference>
<keyword evidence="8" id="KW-1185">Reference proteome</keyword>
<dbReference type="InterPro" id="IPR011013">
    <property type="entry name" value="Gal_mutarotase_sf_dom"/>
</dbReference>
<dbReference type="InterPro" id="IPR007444">
    <property type="entry name" value="Glucan_biosyn_MdoG_C"/>
</dbReference>
<dbReference type="Pfam" id="PF04349">
    <property type="entry name" value="MdoG"/>
    <property type="match status" value="1"/>
</dbReference>
<feature type="signal peptide" evidence="5">
    <location>
        <begin position="1"/>
        <end position="38"/>
    </location>
</feature>
<dbReference type="GO" id="GO:0003824">
    <property type="term" value="F:catalytic activity"/>
    <property type="evidence" value="ECO:0007669"/>
    <property type="project" value="InterPro"/>
</dbReference>
<evidence type="ECO:0000259" key="6">
    <source>
        <dbReference type="Pfam" id="PF04349"/>
    </source>
</evidence>
<evidence type="ECO:0000256" key="3">
    <source>
        <dbReference type="ARBA" id="ARBA00009284"/>
    </source>
</evidence>
<organism evidence="7 8">
    <name type="scientific">Salipiger aestuarii</name>
    <dbReference type="NCBI Taxonomy" id="568098"/>
    <lineage>
        <taxon>Bacteria</taxon>
        <taxon>Pseudomonadati</taxon>
        <taxon>Pseudomonadota</taxon>
        <taxon>Alphaproteobacteria</taxon>
        <taxon>Rhodobacterales</taxon>
        <taxon>Roseobacteraceae</taxon>
        <taxon>Salipiger</taxon>
    </lineage>
</organism>
<dbReference type="AlphaFoldDB" id="A0A327YQT0"/>
<dbReference type="Proteomes" id="UP000249165">
    <property type="component" value="Unassembled WGS sequence"/>
</dbReference>
<dbReference type="RefSeq" id="WP_034453444.1">
    <property type="nucleotide sequence ID" value="NZ_LIGK01000004.1"/>
</dbReference>
<keyword evidence="4" id="KW-0574">Periplasm</keyword>
<dbReference type="GO" id="GO:0051274">
    <property type="term" value="P:beta-glucan biosynthetic process"/>
    <property type="evidence" value="ECO:0007669"/>
    <property type="project" value="TreeGrafter"/>
</dbReference>
<dbReference type="EMBL" id="QLMG01000002">
    <property type="protein sequence ID" value="RAK22871.1"/>
    <property type="molecule type" value="Genomic_DNA"/>
</dbReference>
<dbReference type="InterPro" id="IPR014718">
    <property type="entry name" value="GH-type_carb-bd"/>
</dbReference>
<evidence type="ECO:0000256" key="2">
    <source>
        <dbReference type="ARBA" id="ARBA00005001"/>
    </source>
</evidence>
<feature type="chain" id="PRO_5016320226" evidence="5">
    <location>
        <begin position="39"/>
        <end position="528"/>
    </location>
</feature>
<accession>A0A327YQT0</accession>
<evidence type="ECO:0000313" key="8">
    <source>
        <dbReference type="Proteomes" id="UP000249165"/>
    </source>
</evidence>
<evidence type="ECO:0000256" key="1">
    <source>
        <dbReference type="ARBA" id="ARBA00004418"/>
    </source>
</evidence>
<dbReference type="InterPro" id="IPR014756">
    <property type="entry name" value="Ig_E-set"/>
</dbReference>
<dbReference type="GO" id="GO:0030246">
    <property type="term" value="F:carbohydrate binding"/>
    <property type="evidence" value="ECO:0007669"/>
    <property type="project" value="InterPro"/>
</dbReference>
<dbReference type="UniPathway" id="UPA00637"/>
<sequence length="528" mass="58595">MPATRCRPAVRPSRRHVLAALLCSATVPALLGAGRAQAQDEGSPFTFDALTERMRGLAAKDPAPREEIEGPLTKIDYDDFNRIRFRPDHLRWADDEARQFRMNAFHLGWLFREPVHLFELVDGVSRPMVFSTADFNYGDVKTELPQGLVLPGVAGFRLMAPFNRADLFDEVGAFLGASYFRLLGRHNRYGLSARGLAVNTGLSGEEEFPRFTEFYIERPAPGASTITLYAALQSESVTGAYRFVIAPGLTTVADVTARLFFRNDIEQLGIAPLTSMYLFGGADPGDFNDFRPAVHDTDALVLNSGRSETHFRPLSNPPRLASSYLGMQSPRSFGLVQRERSFDQYLDAESHYERRPSLIVEPLGDWGDGTVRLLEIPTKTETNDNIVSFWIPKAPAKAGGTMEFSYRLHWGMSPEGDGDVNRARVLRSRVGEGGVAGVETRHDRRKFVIDFAGGALSELPPDAAVVPVTSVARGEISEVVLSKTDEDGVWRLVIEAVTEPGTSMEMTARIEGFGQVLSETWLFQWMRQ</sequence>
<dbReference type="GO" id="GO:0030288">
    <property type="term" value="C:outer membrane-bounded periplasmic space"/>
    <property type="evidence" value="ECO:0007669"/>
    <property type="project" value="TreeGrafter"/>
</dbReference>
<dbReference type="Gene3D" id="2.60.40.10">
    <property type="entry name" value="Immunoglobulins"/>
    <property type="match status" value="1"/>
</dbReference>
<dbReference type="InterPro" id="IPR014438">
    <property type="entry name" value="Glucan_biosyn_MdoG/MdoD"/>
</dbReference>
<evidence type="ECO:0000256" key="5">
    <source>
        <dbReference type="SAM" id="SignalP"/>
    </source>
</evidence>
<keyword evidence="5" id="KW-0732">Signal</keyword>
<dbReference type="InterPro" id="IPR013783">
    <property type="entry name" value="Ig-like_fold"/>
</dbReference>
<reference evidence="7 8" key="1">
    <citation type="submission" date="2018-06" db="EMBL/GenBank/DDBJ databases">
        <title>Genomic Encyclopedia of Archaeal and Bacterial Type Strains, Phase II (KMG-II): from individual species to whole genera.</title>
        <authorList>
            <person name="Goeker M."/>
        </authorList>
    </citation>
    <scope>NUCLEOTIDE SEQUENCE [LARGE SCALE GENOMIC DNA]</scope>
    <source>
        <strain evidence="7 8">DSM 22011</strain>
    </source>
</reference>
<comment type="pathway">
    <text evidence="2">Glycan metabolism; osmoregulated periplasmic glucan (OPG) biosynthesis.</text>
</comment>
<comment type="similarity">
    <text evidence="3">Belongs to the OpgD/OpgG family.</text>
</comment>
<dbReference type="InterPro" id="IPR006311">
    <property type="entry name" value="TAT_signal"/>
</dbReference>
<feature type="domain" description="Glucan biosynthesis periplasmic MdoG C-terminal" evidence="6">
    <location>
        <begin position="45"/>
        <end position="525"/>
    </location>
</feature>
<comment type="subcellular location">
    <subcellularLocation>
        <location evidence="1">Periplasm</location>
    </subcellularLocation>
</comment>
<dbReference type="PANTHER" id="PTHR30504">
    <property type="entry name" value="GLUCANS BIOSYNTHESIS PROTEIN"/>
    <property type="match status" value="1"/>
</dbReference>
<proteinExistence type="inferred from homology"/>
<dbReference type="Gene3D" id="2.70.98.10">
    <property type="match status" value="1"/>
</dbReference>
<evidence type="ECO:0000313" key="7">
    <source>
        <dbReference type="EMBL" id="RAK22871.1"/>
    </source>
</evidence>